<dbReference type="InterPro" id="IPR036873">
    <property type="entry name" value="Rhodanese-like_dom_sf"/>
</dbReference>
<evidence type="ECO:0000256" key="8">
    <source>
        <dbReference type="ARBA" id="ARBA00023212"/>
    </source>
</evidence>
<keyword evidence="6" id="KW-0653">Protein transport</keyword>
<name>A0AAW2Z162_9EUKA</name>
<accession>A0AAW2Z162</accession>
<dbReference type="Proteomes" id="UP001431209">
    <property type="component" value="Unassembled WGS sequence"/>
</dbReference>
<sequence>MSSIIKPIGDAKVMGVYDILDKKVTGSKKYDSVKATINSGPTLDKALKKVGEAGINARFRRDEHFKRIKKSELAKKMMINEEDNKTFMLLDVRDADDFTRCHLLGAVHYPAPMLSRSVNPLLPEMYSFKNKEGKLLIIYDYDEKIVIPLGNLFFEKGFDNVEVLTGGLKDFGVQFPELIQGTLPEDPTLKKTVKKKPSSSPPTSSRSSTISYDDAPSSPSSVASSPSSVILFVTHNNDDNN</sequence>
<dbReference type="InterPro" id="IPR051889">
    <property type="entry name" value="CEP41"/>
</dbReference>
<keyword evidence="14" id="KW-1185">Reference proteome</keyword>
<comment type="caution">
    <text evidence="13">The sequence shown here is derived from an EMBL/GenBank/DDBJ whole genome shotgun (WGS) entry which is preliminary data.</text>
</comment>
<evidence type="ECO:0000256" key="1">
    <source>
        <dbReference type="ARBA" id="ARBA00004120"/>
    </source>
</evidence>
<dbReference type="GO" id="GO:0005813">
    <property type="term" value="C:centrosome"/>
    <property type="evidence" value="ECO:0007669"/>
    <property type="project" value="UniProtKB-SubCell"/>
</dbReference>
<dbReference type="GO" id="GO:0015031">
    <property type="term" value="P:protein transport"/>
    <property type="evidence" value="ECO:0007669"/>
    <property type="project" value="UniProtKB-KW"/>
</dbReference>
<organism evidence="13 14">
    <name type="scientific">Acrasis kona</name>
    <dbReference type="NCBI Taxonomy" id="1008807"/>
    <lineage>
        <taxon>Eukaryota</taxon>
        <taxon>Discoba</taxon>
        <taxon>Heterolobosea</taxon>
        <taxon>Tetramitia</taxon>
        <taxon>Eutetramitia</taxon>
        <taxon>Acrasidae</taxon>
        <taxon>Acrasis</taxon>
    </lineage>
</organism>
<dbReference type="GO" id="GO:0036064">
    <property type="term" value="C:ciliary basal body"/>
    <property type="evidence" value="ECO:0007669"/>
    <property type="project" value="TreeGrafter"/>
</dbReference>
<feature type="compositionally biased region" description="Low complexity" evidence="11">
    <location>
        <begin position="201"/>
        <end position="226"/>
    </location>
</feature>
<dbReference type="CDD" id="cd00158">
    <property type="entry name" value="RHOD"/>
    <property type="match status" value="1"/>
</dbReference>
<evidence type="ECO:0000256" key="3">
    <source>
        <dbReference type="ARBA" id="ARBA00022448"/>
    </source>
</evidence>
<dbReference type="Pfam" id="PF00581">
    <property type="entry name" value="Rhodanese"/>
    <property type="match status" value="1"/>
</dbReference>
<evidence type="ECO:0000256" key="4">
    <source>
        <dbReference type="ARBA" id="ARBA00022490"/>
    </source>
</evidence>
<proteinExistence type="inferred from homology"/>
<protein>
    <submittedName>
        <fullName evidence="13">41 kD caentrosomal protein A</fullName>
    </submittedName>
</protein>
<dbReference type="SMART" id="SM00450">
    <property type="entry name" value="RHOD"/>
    <property type="match status" value="1"/>
</dbReference>
<gene>
    <name evidence="13" type="ORF">AKO1_014513</name>
</gene>
<dbReference type="EMBL" id="JAOPGA020000966">
    <property type="protein sequence ID" value="KAL0483542.1"/>
    <property type="molecule type" value="Genomic_DNA"/>
</dbReference>
<keyword evidence="9" id="KW-0966">Cell projection</keyword>
<dbReference type="Gene3D" id="3.40.250.10">
    <property type="entry name" value="Rhodanese-like domain"/>
    <property type="match status" value="1"/>
</dbReference>
<dbReference type="InterPro" id="IPR001763">
    <property type="entry name" value="Rhodanese-like_dom"/>
</dbReference>
<dbReference type="GO" id="GO:0060271">
    <property type="term" value="P:cilium assembly"/>
    <property type="evidence" value="ECO:0007669"/>
    <property type="project" value="TreeGrafter"/>
</dbReference>
<keyword evidence="8" id="KW-0206">Cytoskeleton</keyword>
<comment type="subcellular location">
    <subcellularLocation>
        <location evidence="1">Cytoplasm</location>
        <location evidence="1">Cytoskeleton</location>
        <location evidence="1">Cilium basal body</location>
    </subcellularLocation>
    <subcellularLocation>
        <location evidence="2">Cytoplasm</location>
        <location evidence="2">Cytoskeleton</location>
        <location evidence="2">Microtubule organizing center</location>
        <location evidence="2">Centrosome</location>
    </subcellularLocation>
</comment>
<evidence type="ECO:0000256" key="10">
    <source>
        <dbReference type="ARBA" id="ARBA00038465"/>
    </source>
</evidence>
<feature type="region of interest" description="Disordered" evidence="11">
    <location>
        <begin position="186"/>
        <end position="226"/>
    </location>
</feature>
<evidence type="ECO:0000256" key="11">
    <source>
        <dbReference type="SAM" id="MobiDB-lite"/>
    </source>
</evidence>
<evidence type="ECO:0000256" key="6">
    <source>
        <dbReference type="ARBA" id="ARBA00022927"/>
    </source>
</evidence>
<dbReference type="PROSITE" id="PS50206">
    <property type="entry name" value="RHODANESE_3"/>
    <property type="match status" value="1"/>
</dbReference>
<keyword evidence="4" id="KW-0963">Cytoplasm</keyword>
<reference evidence="13 14" key="1">
    <citation type="submission" date="2024-03" db="EMBL/GenBank/DDBJ databases">
        <title>The Acrasis kona genome and developmental transcriptomes reveal deep origins of eukaryotic multicellular pathways.</title>
        <authorList>
            <person name="Sheikh S."/>
            <person name="Fu C.-J."/>
            <person name="Brown M.W."/>
            <person name="Baldauf S.L."/>
        </authorList>
    </citation>
    <scope>NUCLEOTIDE SEQUENCE [LARGE SCALE GENOMIC DNA]</scope>
    <source>
        <strain evidence="13 14">ATCC MYA-3509</strain>
    </source>
</reference>
<evidence type="ECO:0000259" key="12">
    <source>
        <dbReference type="PROSITE" id="PS50206"/>
    </source>
</evidence>
<keyword evidence="7" id="KW-0969">Cilium</keyword>
<evidence type="ECO:0000256" key="2">
    <source>
        <dbReference type="ARBA" id="ARBA00004300"/>
    </source>
</evidence>
<evidence type="ECO:0000256" key="9">
    <source>
        <dbReference type="ARBA" id="ARBA00023273"/>
    </source>
</evidence>
<keyword evidence="3" id="KW-0813">Transport</keyword>
<evidence type="ECO:0000313" key="14">
    <source>
        <dbReference type="Proteomes" id="UP001431209"/>
    </source>
</evidence>
<dbReference type="PANTHER" id="PTHR44390">
    <property type="entry name" value="CENTROSOMAL PROTEIN OF 41 KDA"/>
    <property type="match status" value="1"/>
</dbReference>
<dbReference type="SUPFAM" id="SSF52821">
    <property type="entry name" value="Rhodanese/Cell cycle control phosphatase"/>
    <property type="match status" value="1"/>
</dbReference>
<keyword evidence="5" id="KW-0970">Cilium biogenesis/degradation</keyword>
<dbReference type="AlphaFoldDB" id="A0AAW2Z162"/>
<evidence type="ECO:0000256" key="7">
    <source>
        <dbReference type="ARBA" id="ARBA00023069"/>
    </source>
</evidence>
<evidence type="ECO:0000313" key="13">
    <source>
        <dbReference type="EMBL" id="KAL0483542.1"/>
    </source>
</evidence>
<evidence type="ECO:0000256" key="5">
    <source>
        <dbReference type="ARBA" id="ARBA00022794"/>
    </source>
</evidence>
<dbReference type="PANTHER" id="PTHR44390:SF1">
    <property type="entry name" value="CENTROSOMAL PROTEIN OF 41 KDA"/>
    <property type="match status" value="1"/>
</dbReference>
<feature type="domain" description="Rhodanese" evidence="12">
    <location>
        <begin position="83"/>
        <end position="180"/>
    </location>
</feature>
<comment type="similarity">
    <text evidence="10">Belongs to the CEP41 family.</text>
</comment>